<dbReference type="GO" id="GO:0015074">
    <property type="term" value="P:DNA integration"/>
    <property type="evidence" value="ECO:0007669"/>
    <property type="project" value="InterPro"/>
</dbReference>
<feature type="non-terminal residue" evidence="2">
    <location>
        <position position="1"/>
    </location>
</feature>
<gene>
    <name evidence="2" type="ORF">SAMN02745120_2355</name>
</gene>
<keyword evidence="3" id="KW-1185">Reference proteome</keyword>
<organism evidence="2 3">
    <name type="scientific">Acetoanaerobium noterae</name>
    <dbReference type="NCBI Taxonomy" id="745369"/>
    <lineage>
        <taxon>Bacteria</taxon>
        <taxon>Bacillati</taxon>
        <taxon>Bacillota</taxon>
        <taxon>Clostridia</taxon>
        <taxon>Peptostreptococcales</taxon>
        <taxon>Filifactoraceae</taxon>
        <taxon>Acetoanaerobium</taxon>
    </lineage>
</organism>
<dbReference type="InterPro" id="IPR001584">
    <property type="entry name" value="Integrase_cat-core"/>
</dbReference>
<dbReference type="GO" id="GO:0003676">
    <property type="term" value="F:nucleic acid binding"/>
    <property type="evidence" value="ECO:0007669"/>
    <property type="project" value="InterPro"/>
</dbReference>
<reference evidence="3" key="1">
    <citation type="submission" date="2017-02" db="EMBL/GenBank/DDBJ databases">
        <authorList>
            <person name="Varghese N."/>
            <person name="Submissions S."/>
        </authorList>
    </citation>
    <scope>NUCLEOTIDE SEQUENCE [LARGE SCALE GENOMIC DNA]</scope>
    <source>
        <strain evidence="3">ATCC 35199</strain>
    </source>
</reference>
<evidence type="ECO:0000313" key="3">
    <source>
        <dbReference type="Proteomes" id="UP000243406"/>
    </source>
</evidence>
<evidence type="ECO:0000259" key="1">
    <source>
        <dbReference type="PROSITE" id="PS50994"/>
    </source>
</evidence>
<protein>
    <submittedName>
        <fullName evidence="2">Integrase core domain-containing protein</fullName>
    </submittedName>
</protein>
<dbReference type="PANTHER" id="PTHR46889:SF4">
    <property type="entry name" value="TRANSPOSASE INSO FOR INSERTION SEQUENCE ELEMENT IS911B-RELATED"/>
    <property type="match status" value="1"/>
</dbReference>
<dbReference type="SUPFAM" id="SSF53098">
    <property type="entry name" value="Ribonuclease H-like"/>
    <property type="match status" value="1"/>
</dbReference>
<dbReference type="InterPro" id="IPR036397">
    <property type="entry name" value="RNaseH_sf"/>
</dbReference>
<evidence type="ECO:0000313" key="2">
    <source>
        <dbReference type="EMBL" id="SKB61945.1"/>
    </source>
</evidence>
<dbReference type="InterPro" id="IPR050900">
    <property type="entry name" value="Transposase_IS3/IS150/IS904"/>
</dbReference>
<feature type="domain" description="Integrase catalytic" evidence="1">
    <location>
        <begin position="1"/>
        <end position="107"/>
    </location>
</feature>
<dbReference type="AlphaFoldDB" id="A0A1T5CR31"/>
<dbReference type="PROSITE" id="PS50994">
    <property type="entry name" value="INTEGRASE"/>
    <property type="match status" value="1"/>
</dbReference>
<sequence length="107" mass="12463">AIEREKPNEGLILHSDQGVQFTSWAFVDYCKENGIIQSMSKTGCPYDNAPMERFYKSFKAELIYPNKFNTEDQLDEAVNRYVHVWYNHIRPHSYNGGLTPFEARNLA</sequence>
<name>A0A1T5CR31_9FIRM</name>
<dbReference type="RefSeq" id="WP_143215808.1">
    <property type="nucleotide sequence ID" value="NZ_FUYN01000005.1"/>
</dbReference>
<dbReference type="Proteomes" id="UP000243406">
    <property type="component" value="Unassembled WGS sequence"/>
</dbReference>
<dbReference type="PANTHER" id="PTHR46889">
    <property type="entry name" value="TRANSPOSASE INSF FOR INSERTION SEQUENCE IS3B-RELATED"/>
    <property type="match status" value="1"/>
</dbReference>
<dbReference type="Gene3D" id="3.30.420.10">
    <property type="entry name" value="Ribonuclease H-like superfamily/Ribonuclease H"/>
    <property type="match status" value="1"/>
</dbReference>
<dbReference type="OrthoDB" id="1758159at2"/>
<proteinExistence type="predicted"/>
<accession>A0A1T5CR31</accession>
<dbReference type="InterPro" id="IPR012337">
    <property type="entry name" value="RNaseH-like_sf"/>
</dbReference>
<dbReference type="EMBL" id="FUYN01000005">
    <property type="protein sequence ID" value="SKB61945.1"/>
    <property type="molecule type" value="Genomic_DNA"/>
</dbReference>
<dbReference type="Pfam" id="PF13683">
    <property type="entry name" value="rve_3"/>
    <property type="match status" value="1"/>
</dbReference>